<keyword evidence="1" id="KW-0805">Transcription regulation</keyword>
<reference evidence="5 6" key="1">
    <citation type="submission" date="2019-06" db="EMBL/GenBank/DDBJ databases">
        <title>Spirosoma utsteinense sp. nov. isolated from Antarctic ice-free soils.</title>
        <authorList>
            <person name="Tahon G."/>
        </authorList>
    </citation>
    <scope>NUCLEOTIDE SEQUENCE [LARGE SCALE GENOMIC DNA]</scope>
    <source>
        <strain evidence="5 6">LMG 31447</strain>
    </source>
</reference>
<keyword evidence="2" id="KW-0238">DNA-binding</keyword>
<comment type="caution">
    <text evidence="5">The sequence shown here is derived from an EMBL/GenBank/DDBJ whole genome shotgun (WGS) entry which is preliminary data.</text>
</comment>
<evidence type="ECO:0000256" key="3">
    <source>
        <dbReference type="ARBA" id="ARBA00023163"/>
    </source>
</evidence>
<proteinExistence type="predicted"/>
<dbReference type="RefSeq" id="WP_186739959.1">
    <property type="nucleotide sequence ID" value="NZ_VFIA01000035.1"/>
</dbReference>
<dbReference type="InterPro" id="IPR011051">
    <property type="entry name" value="RmlC_Cupin_sf"/>
</dbReference>
<evidence type="ECO:0000256" key="1">
    <source>
        <dbReference type="ARBA" id="ARBA00023015"/>
    </source>
</evidence>
<feature type="domain" description="HTH araC/xylS-type" evidence="4">
    <location>
        <begin position="181"/>
        <end position="278"/>
    </location>
</feature>
<evidence type="ECO:0000313" key="5">
    <source>
        <dbReference type="EMBL" id="MBC3793987.1"/>
    </source>
</evidence>
<dbReference type="SMART" id="SM00342">
    <property type="entry name" value="HTH_ARAC"/>
    <property type="match status" value="1"/>
</dbReference>
<dbReference type="InterPro" id="IPR009057">
    <property type="entry name" value="Homeodomain-like_sf"/>
</dbReference>
<sequence length="281" mass="32331">MKIQFEEIHPDSDSSFHLLLTPQLSDVFLWHYHPEYEIVYIEGANGTRHVGEHISRYEGSDLVFIGPNIPHLNFDYGVKTEHQKVVVQLKADFLGTAFWQAPECQAIAGLFERARSGVSFYGQTKQTVGQQLKQLAQLPPFERLLQLLFIFKTLAVSTESSSLQGKAVTNAYNLSEQLRLKRVNQFIAENYTRKIDIPEVAALANLTEAAFCRYFKRMTQLTFTQFVNQYRVNQAQNLLLSNHTVTEASMACGFESLSYFNKIFRRITGENPIQFKKRHRI</sequence>
<accession>A0ABR6WBQ1</accession>
<dbReference type="Proteomes" id="UP000700732">
    <property type="component" value="Unassembled WGS sequence"/>
</dbReference>
<dbReference type="SUPFAM" id="SSF51182">
    <property type="entry name" value="RmlC-like cupins"/>
    <property type="match status" value="1"/>
</dbReference>
<dbReference type="InterPro" id="IPR018062">
    <property type="entry name" value="HTH_AraC-typ_CS"/>
</dbReference>
<gene>
    <name evidence="5" type="ORF">FH603_4514</name>
</gene>
<evidence type="ECO:0000313" key="6">
    <source>
        <dbReference type="Proteomes" id="UP000700732"/>
    </source>
</evidence>
<evidence type="ECO:0000259" key="4">
    <source>
        <dbReference type="PROSITE" id="PS01124"/>
    </source>
</evidence>
<dbReference type="PANTHER" id="PTHR43280:SF27">
    <property type="entry name" value="TRANSCRIPTIONAL REGULATOR MTLR"/>
    <property type="match status" value="1"/>
</dbReference>
<keyword evidence="6" id="KW-1185">Reference proteome</keyword>
<dbReference type="Gene3D" id="1.10.10.60">
    <property type="entry name" value="Homeodomain-like"/>
    <property type="match status" value="2"/>
</dbReference>
<dbReference type="EMBL" id="VFIA01000035">
    <property type="protein sequence ID" value="MBC3793987.1"/>
    <property type="molecule type" value="Genomic_DNA"/>
</dbReference>
<dbReference type="SUPFAM" id="SSF46689">
    <property type="entry name" value="Homeodomain-like"/>
    <property type="match status" value="2"/>
</dbReference>
<organism evidence="5 6">
    <name type="scientific">Spirosoma utsteinense</name>
    <dbReference type="NCBI Taxonomy" id="2585773"/>
    <lineage>
        <taxon>Bacteria</taxon>
        <taxon>Pseudomonadati</taxon>
        <taxon>Bacteroidota</taxon>
        <taxon>Cytophagia</taxon>
        <taxon>Cytophagales</taxon>
        <taxon>Cytophagaceae</taxon>
        <taxon>Spirosoma</taxon>
    </lineage>
</organism>
<keyword evidence="3" id="KW-0804">Transcription</keyword>
<dbReference type="PROSITE" id="PS00041">
    <property type="entry name" value="HTH_ARAC_FAMILY_1"/>
    <property type="match status" value="1"/>
</dbReference>
<dbReference type="Pfam" id="PF12833">
    <property type="entry name" value="HTH_18"/>
    <property type="match status" value="1"/>
</dbReference>
<name>A0ABR6WBQ1_9BACT</name>
<dbReference type="InterPro" id="IPR018060">
    <property type="entry name" value="HTH_AraC"/>
</dbReference>
<protein>
    <submittedName>
        <fullName evidence="5">AraC-like DNA-binding protein</fullName>
    </submittedName>
</protein>
<dbReference type="PANTHER" id="PTHR43280">
    <property type="entry name" value="ARAC-FAMILY TRANSCRIPTIONAL REGULATOR"/>
    <property type="match status" value="1"/>
</dbReference>
<evidence type="ECO:0000256" key="2">
    <source>
        <dbReference type="ARBA" id="ARBA00023125"/>
    </source>
</evidence>
<dbReference type="PROSITE" id="PS01124">
    <property type="entry name" value="HTH_ARAC_FAMILY_2"/>
    <property type="match status" value="1"/>
</dbReference>